<organism evidence="3 4">
    <name type="scientific">Marasmius tenuissimus</name>
    <dbReference type="NCBI Taxonomy" id="585030"/>
    <lineage>
        <taxon>Eukaryota</taxon>
        <taxon>Fungi</taxon>
        <taxon>Dikarya</taxon>
        <taxon>Basidiomycota</taxon>
        <taxon>Agaricomycotina</taxon>
        <taxon>Agaricomycetes</taxon>
        <taxon>Agaricomycetidae</taxon>
        <taxon>Agaricales</taxon>
        <taxon>Marasmiineae</taxon>
        <taxon>Marasmiaceae</taxon>
        <taxon>Marasmius</taxon>
    </lineage>
</organism>
<accession>A0ABR2ZZA8</accession>
<reference evidence="3 4" key="1">
    <citation type="submission" date="2024-05" db="EMBL/GenBank/DDBJ databases">
        <title>A draft genome resource for the thread blight pathogen Marasmius tenuissimus strain MS-2.</title>
        <authorList>
            <person name="Yulfo-Soto G.E."/>
            <person name="Baruah I.K."/>
            <person name="Amoako-Attah I."/>
            <person name="Bukari Y."/>
            <person name="Meinhardt L.W."/>
            <person name="Bailey B.A."/>
            <person name="Cohen S.P."/>
        </authorList>
    </citation>
    <scope>NUCLEOTIDE SEQUENCE [LARGE SCALE GENOMIC DNA]</scope>
    <source>
        <strain evidence="3 4">MS-2</strain>
    </source>
</reference>
<evidence type="ECO:0000313" key="3">
    <source>
        <dbReference type="EMBL" id="KAL0067037.1"/>
    </source>
</evidence>
<proteinExistence type="predicted"/>
<dbReference type="Pfam" id="PF14027">
    <property type="entry name" value="Questin_oxidase"/>
    <property type="match status" value="1"/>
</dbReference>
<comment type="caution">
    <text evidence="3">The sequence shown here is derived from an EMBL/GenBank/DDBJ whole genome shotgun (WGS) entry which is preliminary data.</text>
</comment>
<keyword evidence="1" id="KW-0560">Oxidoreductase</keyword>
<dbReference type="InterPro" id="IPR025337">
    <property type="entry name" value="Questin_oxidase-like"/>
</dbReference>
<evidence type="ECO:0000256" key="1">
    <source>
        <dbReference type="ARBA" id="ARBA00023002"/>
    </source>
</evidence>
<evidence type="ECO:0000256" key="2">
    <source>
        <dbReference type="SAM" id="MobiDB-lite"/>
    </source>
</evidence>
<evidence type="ECO:0000313" key="4">
    <source>
        <dbReference type="Proteomes" id="UP001437256"/>
    </source>
</evidence>
<protein>
    <submittedName>
        <fullName evidence="3">Uncharacterized protein</fullName>
    </submittedName>
</protein>
<name>A0ABR2ZZA8_9AGAR</name>
<feature type="region of interest" description="Disordered" evidence="2">
    <location>
        <begin position="1"/>
        <end position="27"/>
    </location>
</feature>
<dbReference type="Proteomes" id="UP001437256">
    <property type="component" value="Unassembled WGS sequence"/>
</dbReference>
<gene>
    <name evidence="3" type="ORF">AAF712_006027</name>
</gene>
<dbReference type="EMBL" id="JBBXMP010000030">
    <property type="protein sequence ID" value="KAL0067037.1"/>
    <property type="molecule type" value="Genomic_DNA"/>
</dbReference>
<sequence>MATAIHPSIATASIPPPQPTVANPTPSSSPVHALCVLVRIMEDRNIRGGDHRIGLLGYNMYQWVMEHAGDTIATYVDEWTDFDAADQDVVARKTEELSWLATVLYAVSGFQGDSSLKFKADLFK</sequence>
<keyword evidence="4" id="KW-1185">Reference proteome</keyword>